<dbReference type="GeneID" id="9464296"/>
<protein>
    <submittedName>
        <fullName evidence="1">Uncharacterized protein</fullName>
    </submittedName>
</protein>
<dbReference type="OrthoDB" id="115201at2759"/>
<sequence length="127" mass="14407">MFTALKRAAKLAGRSDIVTQDDIGTFVVDELQERGVDLTRGTSWKIVLRFLRRLRDARRDFIFKAIDKDNFTIAGRRGSHILEEVPLHNGLYFVVAYNHSLVGHAVVGDNWITFVACIRISAGLSYR</sequence>
<reference evidence="1" key="1">
    <citation type="submission" date="2006-10" db="EMBL/GenBank/DDBJ databases">
        <title>Annotation of Phytophthora infestans T30-4.</title>
        <authorList>
            <consortium name="The Broad Institute Genome Sequencing Platform"/>
            <person name="Nusbaum C."/>
            <person name="Haas B."/>
            <person name="Kamoun S."/>
            <person name="Fry W."/>
            <person name="Judelson H."/>
            <person name="Ristaino J."/>
            <person name="Govers F."/>
            <person name="Whisson S."/>
            <person name="Birch P."/>
            <person name="Birren B."/>
            <person name="Lander E."/>
            <person name="Galagan J."/>
            <person name="Zody M."/>
            <person name="Devon K."/>
            <person name="O'Neil K."/>
            <person name="Zembek L."/>
            <person name="Anderson S."/>
            <person name="Jaffe D."/>
            <person name="Butler J."/>
            <person name="Alvarez P."/>
            <person name="Gnerre S."/>
            <person name="Grabherr M."/>
            <person name="Mauceli E."/>
            <person name="Brockman W."/>
            <person name="Young S."/>
            <person name="LaButti K."/>
            <person name="Sykes S."/>
            <person name="DeCaprio D."/>
            <person name="Crawford M."/>
            <person name="Koehrsen M."/>
            <person name="Engels R."/>
            <person name="Montgomery P."/>
            <person name="Pearson M."/>
            <person name="Howarth C."/>
            <person name="Larson L."/>
            <person name="White J."/>
            <person name="O'Leary S."/>
            <person name="Kodira C."/>
            <person name="Zeng Q."/>
            <person name="Yandava C."/>
            <person name="Alvarado L."/>
        </authorList>
    </citation>
    <scope>NUCLEOTIDE SEQUENCE</scope>
    <source>
        <strain evidence="1">T30-4</strain>
    </source>
</reference>
<dbReference type="HOGENOM" id="CLU_141325_0_0_1"/>
<dbReference type="InParanoid" id="D0N9Q9"/>
<dbReference type="AlphaFoldDB" id="D0N9Q9"/>
<dbReference type="Proteomes" id="UP000006643">
    <property type="component" value="Unassembled WGS sequence"/>
</dbReference>
<dbReference type="VEuPathDB" id="FungiDB:PITG_08209"/>
<keyword evidence="2" id="KW-1185">Reference proteome</keyword>
<name>D0N9Q9_PHYIT</name>
<dbReference type="EMBL" id="DS028129">
    <property type="protein sequence ID" value="EEY54547.1"/>
    <property type="molecule type" value="Genomic_DNA"/>
</dbReference>
<dbReference type="RefSeq" id="XP_002904369.1">
    <property type="nucleotide sequence ID" value="XM_002904323.1"/>
</dbReference>
<accession>D0N9Q9</accession>
<dbReference type="KEGG" id="pif:PITG_08209"/>
<evidence type="ECO:0000313" key="1">
    <source>
        <dbReference type="EMBL" id="EEY54547.1"/>
    </source>
</evidence>
<evidence type="ECO:0000313" key="2">
    <source>
        <dbReference type="Proteomes" id="UP000006643"/>
    </source>
</evidence>
<organism evidence="1 2">
    <name type="scientific">Phytophthora infestans (strain T30-4)</name>
    <name type="common">Potato late blight agent</name>
    <dbReference type="NCBI Taxonomy" id="403677"/>
    <lineage>
        <taxon>Eukaryota</taxon>
        <taxon>Sar</taxon>
        <taxon>Stramenopiles</taxon>
        <taxon>Oomycota</taxon>
        <taxon>Peronosporomycetes</taxon>
        <taxon>Peronosporales</taxon>
        <taxon>Peronosporaceae</taxon>
        <taxon>Phytophthora</taxon>
    </lineage>
</organism>
<gene>
    <name evidence="1" type="ORF">PITG_08209</name>
</gene>
<proteinExistence type="predicted"/>